<feature type="transmembrane region" description="Helical" evidence="4">
    <location>
        <begin position="20"/>
        <end position="40"/>
    </location>
</feature>
<dbReference type="InterPro" id="IPR011712">
    <property type="entry name" value="Sig_transdc_His_kin_sub3_dim/P"/>
</dbReference>
<feature type="transmembrane region" description="Helical" evidence="4">
    <location>
        <begin position="107"/>
        <end position="134"/>
    </location>
</feature>
<feature type="transmembrane region" description="Helical" evidence="4">
    <location>
        <begin position="47"/>
        <end position="65"/>
    </location>
</feature>
<protein>
    <recommendedName>
        <fullName evidence="5">Histidine kinase/HSP90-like ATPase domain-containing protein</fullName>
    </recommendedName>
</protein>
<dbReference type="CDD" id="cd16917">
    <property type="entry name" value="HATPase_UhpB-NarQ-NarX-like"/>
    <property type="match status" value="1"/>
</dbReference>
<feature type="transmembrane region" description="Helical" evidence="4">
    <location>
        <begin position="71"/>
        <end position="95"/>
    </location>
</feature>
<feature type="transmembrane region" description="Helical" evidence="4">
    <location>
        <begin position="140"/>
        <end position="162"/>
    </location>
</feature>
<dbReference type="EMBL" id="BAABID010000007">
    <property type="protein sequence ID" value="GAA4725287.1"/>
    <property type="molecule type" value="Genomic_DNA"/>
</dbReference>
<sequence length="393" mass="41448">MASSEHVTFSHSHLAIGGVVRLLCAVRLVVVGLAVVVAALDGEVAIGIWIALLASPFSFVPALNWRPRGDVYARSATLLAADLVVAVVVMVFLSGSQLMAVYAAATVALWSLLVGPRLALVMVIPVCLVLVGWLDPEDPWGWVLGLAAAAGAAVLAGCGHALGRGLRRQERLAVELGETKAQRATAAERLRLARDLHDTVAGDLAGLTLSMAALRRRVEAAGVDEETVHLARSIEAAVCTTHQDTRRALGELREAAEPTSDVVRSLAGRWQRRTGTPVDLSLDLPAGDDGRSAHLRAVLQELLENVRKHAEAGAVTVVITTGPSGELHLTVEDDGVGFAVPDDARDGCFGLQGIRERVAACGGSVRWERRARGGTVVHASFVHEPRADLVEVG</sequence>
<dbReference type="SMART" id="SM00387">
    <property type="entry name" value="HATPase_c"/>
    <property type="match status" value="1"/>
</dbReference>
<accession>A0ABP8YCL8</accession>
<evidence type="ECO:0000313" key="6">
    <source>
        <dbReference type="EMBL" id="GAA4725287.1"/>
    </source>
</evidence>
<evidence type="ECO:0000256" key="1">
    <source>
        <dbReference type="ARBA" id="ARBA00022679"/>
    </source>
</evidence>
<name>A0ABP8YCL8_9MICO</name>
<proteinExistence type="predicted"/>
<keyword evidence="4" id="KW-0812">Transmembrane</keyword>
<evidence type="ECO:0000256" key="4">
    <source>
        <dbReference type="SAM" id="Phobius"/>
    </source>
</evidence>
<keyword evidence="4" id="KW-1133">Transmembrane helix</keyword>
<dbReference type="Pfam" id="PF02518">
    <property type="entry name" value="HATPase_c"/>
    <property type="match status" value="1"/>
</dbReference>
<keyword evidence="3" id="KW-0902">Two-component regulatory system</keyword>
<keyword evidence="4" id="KW-0472">Membrane</keyword>
<dbReference type="Pfam" id="PF07730">
    <property type="entry name" value="HisKA_3"/>
    <property type="match status" value="1"/>
</dbReference>
<dbReference type="InterPro" id="IPR003594">
    <property type="entry name" value="HATPase_dom"/>
</dbReference>
<dbReference type="PANTHER" id="PTHR24421">
    <property type="entry name" value="NITRATE/NITRITE SENSOR PROTEIN NARX-RELATED"/>
    <property type="match status" value="1"/>
</dbReference>
<evidence type="ECO:0000313" key="7">
    <source>
        <dbReference type="Proteomes" id="UP001500956"/>
    </source>
</evidence>
<gene>
    <name evidence="6" type="ORF">GCM10023216_14510</name>
</gene>
<dbReference type="Gene3D" id="1.20.5.1930">
    <property type="match status" value="1"/>
</dbReference>
<evidence type="ECO:0000259" key="5">
    <source>
        <dbReference type="SMART" id="SM00387"/>
    </source>
</evidence>
<dbReference type="RefSeq" id="WP_172153432.1">
    <property type="nucleotide sequence ID" value="NZ_BAABID010000007.1"/>
</dbReference>
<comment type="caution">
    <text evidence="6">The sequence shown here is derived from an EMBL/GenBank/DDBJ whole genome shotgun (WGS) entry which is preliminary data.</text>
</comment>
<keyword evidence="1" id="KW-0808">Transferase</keyword>
<keyword evidence="2" id="KW-0418">Kinase</keyword>
<evidence type="ECO:0000256" key="2">
    <source>
        <dbReference type="ARBA" id="ARBA00022777"/>
    </source>
</evidence>
<reference evidence="7" key="1">
    <citation type="journal article" date="2019" name="Int. J. Syst. Evol. Microbiol.">
        <title>The Global Catalogue of Microorganisms (GCM) 10K type strain sequencing project: providing services to taxonomists for standard genome sequencing and annotation.</title>
        <authorList>
            <consortium name="The Broad Institute Genomics Platform"/>
            <consortium name="The Broad Institute Genome Sequencing Center for Infectious Disease"/>
            <person name="Wu L."/>
            <person name="Ma J."/>
        </authorList>
    </citation>
    <scope>NUCLEOTIDE SEQUENCE [LARGE SCALE GENOMIC DNA]</scope>
    <source>
        <strain evidence="7">JCM 18063</strain>
    </source>
</reference>
<feature type="domain" description="Histidine kinase/HSP90-like ATPase" evidence="5">
    <location>
        <begin position="290"/>
        <end position="385"/>
    </location>
</feature>
<keyword evidence="7" id="KW-1185">Reference proteome</keyword>
<evidence type="ECO:0000256" key="3">
    <source>
        <dbReference type="ARBA" id="ARBA00023012"/>
    </source>
</evidence>
<organism evidence="6 7">
    <name type="scientific">Isoptericola chiayiensis</name>
    <dbReference type="NCBI Taxonomy" id="579446"/>
    <lineage>
        <taxon>Bacteria</taxon>
        <taxon>Bacillati</taxon>
        <taxon>Actinomycetota</taxon>
        <taxon>Actinomycetes</taxon>
        <taxon>Micrococcales</taxon>
        <taxon>Promicromonosporaceae</taxon>
        <taxon>Isoptericola</taxon>
    </lineage>
</organism>
<dbReference type="InterPro" id="IPR050482">
    <property type="entry name" value="Sensor_HK_TwoCompSys"/>
</dbReference>
<dbReference type="Proteomes" id="UP001500956">
    <property type="component" value="Unassembled WGS sequence"/>
</dbReference>
<dbReference type="Gene3D" id="3.30.565.10">
    <property type="entry name" value="Histidine kinase-like ATPase, C-terminal domain"/>
    <property type="match status" value="1"/>
</dbReference>
<dbReference type="InterPro" id="IPR036890">
    <property type="entry name" value="HATPase_C_sf"/>
</dbReference>
<dbReference type="SUPFAM" id="SSF55874">
    <property type="entry name" value="ATPase domain of HSP90 chaperone/DNA topoisomerase II/histidine kinase"/>
    <property type="match status" value="1"/>
</dbReference>